<evidence type="ECO:0000313" key="2">
    <source>
        <dbReference type="Ensembl" id="ENSKMAP00000013089.1"/>
    </source>
</evidence>
<sequence>MKQLLTPLWNNYRSSTNKSSLSLAPCLYPSPVCLPIRLRALLRLLSSNLPSGLVTSCPLILTKFSGEVGNCGEFLLQCSLVFNRPPQYFSHDGAKVSFVLSLLTGRALRWAEARFTNINNIGYTFDEFLTEFKQTFSPTYDQASDLTEDSYCLL</sequence>
<dbReference type="Ensembl" id="ENSKMAT00000013289.1">
    <property type="protein sequence ID" value="ENSKMAP00000013089.1"/>
    <property type="gene ID" value="ENSKMAG00000009829.1"/>
</dbReference>
<feature type="domain" description="DUF4939" evidence="1">
    <location>
        <begin position="56"/>
        <end position="138"/>
    </location>
</feature>
<organism evidence="2 3">
    <name type="scientific">Kryptolebias marmoratus</name>
    <name type="common">Mangrove killifish</name>
    <name type="synonym">Rivulus marmoratus</name>
    <dbReference type="NCBI Taxonomy" id="37003"/>
    <lineage>
        <taxon>Eukaryota</taxon>
        <taxon>Metazoa</taxon>
        <taxon>Chordata</taxon>
        <taxon>Craniata</taxon>
        <taxon>Vertebrata</taxon>
        <taxon>Euteleostomi</taxon>
        <taxon>Actinopterygii</taxon>
        <taxon>Neopterygii</taxon>
        <taxon>Teleostei</taxon>
        <taxon>Neoteleostei</taxon>
        <taxon>Acanthomorphata</taxon>
        <taxon>Ovalentaria</taxon>
        <taxon>Atherinomorphae</taxon>
        <taxon>Cyprinodontiformes</taxon>
        <taxon>Rivulidae</taxon>
        <taxon>Kryptolebias</taxon>
    </lineage>
</organism>
<accession>A0A3Q3ANQ7</accession>
<dbReference type="AlphaFoldDB" id="A0A3Q3ANQ7"/>
<evidence type="ECO:0000313" key="3">
    <source>
        <dbReference type="Proteomes" id="UP000264800"/>
    </source>
</evidence>
<dbReference type="GeneTree" id="ENSGT00940000177401"/>
<name>A0A3Q3ANQ7_KRYMA</name>
<reference evidence="2" key="2">
    <citation type="submission" date="2025-09" db="UniProtKB">
        <authorList>
            <consortium name="Ensembl"/>
        </authorList>
    </citation>
    <scope>IDENTIFICATION</scope>
</reference>
<dbReference type="Proteomes" id="UP000264800">
    <property type="component" value="Unplaced"/>
</dbReference>
<protein>
    <recommendedName>
        <fullName evidence="1">DUF4939 domain-containing protein</fullName>
    </recommendedName>
</protein>
<proteinExistence type="predicted"/>
<evidence type="ECO:0000259" key="1">
    <source>
        <dbReference type="Pfam" id="PF16297"/>
    </source>
</evidence>
<dbReference type="InterPro" id="IPR032549">
    <property type="entry name" value="DUF4939"/>
</dbReference>
<reference evidence="2" key="1">
    <citation type="submission" date="2025-08" db="UniProtKB">
        <authorList>
            <consortium name="Ensembl"/>
        </authorList>
    </citation>
    <scope>IDENTIFICATION</scope>
</reference>
<keyword evidence="3" id="KW-1185">Reference proteome</keyword>
<dbReference type="Pfam" id="PF16297">
    <property type="entry name" value="DUF4939"/>
    <property type="match status" value="1"/>
</dbReference>